<dbReference type="PROSITE" id="PS01136">
    <property type="entry name" value="UPF0034"/>
    <property type="match status" value="1"/>
</dbReference>
<comment type="cofactor">
    <cofactor evidence="1 7 9">
        <name>FMN</name>
        <dbReference type="ChEBI" id="CHEBI:58210"/>
    </cofactor>
</comment>
<evidence type="ECO:0000256" key="6">
    <source>
        <dbReference type="ARBA" id="ARBA00023002"/>
    </source>
</evidence>
<dbReference type="InterPro" id="IPR035587">
    <property type="entry name" value="DUS-like_FMN-bd"/>
</dbReference>
<reference evidence="11 12" key="1">
    <citation type="submission" date="2020-05" db="EMBL/GenBank/DDBJ databases">
        <title>Complete genome of Desulfobulbus oligotrophicus.</title>
        <authorList>
            <person name="Podar M."/>
        </authorList>
    </citation>
    <scope>NUCLEOTIDE SEQUENCE [LARGE SCALE GENOMIC DNA]</scope>
    <source>
        <strain evidence="11 12">Prop6</strain>
    </source>
</reference>
<name>A0A7T5VET2_9BACT</name>
<dbReference type="EMBL" id="CP054140">
    <property type="protein sequence ID" value="QQG66444.1"/>
    <property type="molecule type" value="Genomic_DNA"/>
</dbReference>
<dbReference type="Gene3D" id="3.20.20.70">
    <property type="entry name" value="Aldolase class I"/>
    <property type="match status" value="1"/>
</dbReference>
<feature type="active site" description="Proton donor" evidence="8">
    <location>
        <position position="110"/>
    </location>
</feature>
<evidence type="ECO:0000259" key="10">
    <source>
        <dbReference type="Pfam" id="PF01207"/>
    </source>
</evidence>
<dbReference type="KEGG" id="dog:HP555_11490"/>
<dbReference type="InterPro" id="IPR001269">
    <property type="entry name" value="DUS_fam"/>
</dbReference>
<evidence type="ECO:0000256" key="5">
    <source>
        <dbReference type="ARBA" id="ARBA00022857"/>
    </source>
</evidence>
<comment type="similarity">
    <text evidence="7">Belongs to the dus family.</text>
</comment>
<keyword evidence="5" id="KW-0521">NADP</keyword>
<dbReference type="AlphaFoldDB" id="A0A7T5VET2"/>
<dbReference type="InterPro" id="IPR004652">
    <property type="entry name" value="DusB-like"/>
</dbReference>
<organism evidence="11 12">
    <name type="scientific">Desulfobulbus oligotrophicus</name>
    <dbReference type="NCBI Taxonomy" id="1909699"/>
    <lineage>
        <taxon>Bacteria</taxon>
        <taxon>Pseudomonadati</taxon>
        <taxon>Thermodesulfobacteriota</taxon>
        <taxon>Desulfobulbia</taxon>
        <taxon>Desulfobulbales</taxon>
        <taxon>Desulfobulbaceae</taxon>
        <taxon>Desulfobulbus</taxon>
    </lineage>
</organism>
<keyword evidence="3 7" id="KW-0288">FMN</keyword>
<keyword evidence="9" id="KW-0547">Nucleotide-binding</keyword>
<dbReference type="CDD" id="cd02801">
    <property type="entry name" value="DUS_like_FMN"/>
    <property type="match status" value="1"/>
</dbReference>
<evidence type="ECO:0000256" key="1">
    <source>
        <dbReference type="ARBA" id="ARBA00001917"/>
    </source>
</evidence>
<evidence type="ECO:0000256" key="3">
    <source>
        <dbReference type="ARBA" id="ARBA00022643"/>
    </source>
</evidence>
<dbReference type="PANTHER" id="PTHR45846">
    <property type="entry name" value="TRNA-DIHYDROURIDINE(47) SYNTHASE [NAD(P)(+)]-LIKE"/>
    <property type="match status" value="1"/>
</dbReference>
<dbReference type="SUPFAM" id="SSF51395">
    <property type="entry name" value="FMN-linked oxidoreductases"/>
    <property type="match status" value="1"/>
</dbReference>
<dbReference type="NCBIfam" id="TIGR00737">
    <property type="entry name" value="nifR3_yhdG"/>
    <property type="match status" value="1"/>
</dbReference>
<proteinExistence type="inferred from homology"/>
<protein>
    <recommendedName>
        <fullName evidence="7">tRNA-dihydrouridine synthase</fullName>
        <ecNumber evidence="7">1.3.1.-</ecNumber>
    </recommendedName>
</protein>
<feature type="binding site" evidence="9">
    <location>
        <position position="149"/>
    </location>
    <ligand>
        <name>FMN</name>
        <dbReference type="ChEBI" id="CHEBI:58210"/>
    </ligand>
</feature>
<dbReference type="PANTHER" id="PTHR45846:SF1">
    <property type="entry name" value="TRNA-DIHYDROURIDINE(47) SYNTHASE [NAD(P)(+)]-LIKE"/>
    <property type="match status" value="1"/>
</dbReference>
<evidence type="ECO:0000256" key="8">
    <source>
        <dbReference type="PIRSR" id="PIRSR006621-1"/>
    </source>
</evidence>
<dbReference type="GO" id="GO:0050660">
    <property type="term" value="F:flavin adenine dinucleotide binding"/>
    <property type="evidence" value="ECO:0007669"/>
    <property type="project" value="InterPro"/>
</dbReference>
<evidence type="ECO:0000313" key="12">
    <source>
        <dbReference type="Proteomes" id="UP000596092"/>
    </source>
</evidence>
<evidence type="ECO:0000256" key="2">
    <source>
        <dbReference type="ARBA" id="ARBA00022630"/>
    </source>
</evidence>
<dbReference type="PIRSF" id="PIRSF006621">
    <property type="entry name" value="Dus"/>
    <property type="match status" value="1"/>
</dbReference>
<dbReference type="GO" id="GO:0003723">
    <property type="term" value="F:RNA binding"/>
    <property type="evidence" value="ECO:0007669"/>
    <property type="project" value="TreeGrafter"/>
</dbReference>
<keyword evidence="6 7" id="KW-0560">Oxidoreductase</keyword>
<sequence>MTPSPARLPSLTIGSVQLSPGLLLAPLAGYTDLPFRLLCKENGASCCVSEMVSSHGLTFAQQNTRDLLQTIVTERPFAVQLFGNNAELMGRAAAIVSECPVDLIDINMGCPVRKVVKKGCGAALMKDLHLAESIIQSVCAQTSLPVTVKFRSGWTESTINAPEFAAMTEAAGAAAVIVHGRTWAQGFGGYADWEIIKKVKEAVTIPVIGNGDVHSCTDGLAMIQTTGCDGVMVGRAALGNPWLFSGSEKPATLAARLPLIKRYLQLAQQFLPVNRVLFRVKLQVVKFLTGLPGATRMRLAVIDCTNIEELTGFLDQLAEQ</sequence>
<keyword evidence="2 7" id="KW-0285">Flavoprotein</keyword>
<evidence type="ECO:0000256" key="9">
    <source>
        <dbReference type="PIRSR" id="PIRSR006621-2"/>
    </source>
</evidence>
<feature type="binding site" evidence="9">
    <location>
        <begin position="234"/>
        <end position="235"/>
    </location>
    <ligand>
        <name>FMN</name>
        <dbReference type="ChEBI" id="CHEBI:58210"/>
    </ligand>
</feature>
<evidence type="ECO:0000256" key="4">
    <source>
        <dbReference type="ARBA" id="ARBA00022694"/>
    </source>
</evidence>
<dbReference type="InterPro" id="IPR013785">
    <property type="entry name" value="Aldolase_TIM"/>
</dbReference>
<feature type="domain" description="DUS-like FMN-binding" evidence="10">
    <location>
        <begin position="23"/>
        <end position="276"/>
    </location>
</feature>
<dbReference type="GO" id="GO:0017150">
    <property type="term" value="F:tRNA dihydrouridine synthase activity"/>
    <property type="evidence" value="ECO:0007669"/>
    <property type="project" value="InterPro"/>
</dbReference>
<evidence type="ECO:0000256" key="7">
    <source>
        <dbReference type="PIRNR" id="PIRNR006621"/>
    </source>
</evidence>
<gene>
    <name evidence="11" type="primary">dusB</name>
    <name evidence="11" type="ORF">HP555_11490</name>
</gene>
<feature type="binding site" evidence="9">
    <location>
        <position position="179"/>
    </location>
    <ligand>
        <name>FMN</name>
        <dbReference type="ChEBI" id="CHEBI:58210"/>
    </ligand>
</feature>
<accession>A0A7T5VET2</accession>
<dbReference type="EC" id="1.3.1.-" evidence="7"/>
<dbReference type="Proteomes" id="UP000596092">
    <property type="component" value="Chromosome"/>
</dbReference>
<dbReference type="InterPro" id="IPR018517">
    <property type="entry name" value="tRNA_hU_synthase_CS"/>
</dbReference>
<keyword evidence="12" id="KW-1185">Reference proteome</keyword>
<evidence type="ECO:0000313" key="11">
    <source>
        <dbReference type="EMBL" id="QQG66444.1"/>
    </source>
</evidence>
<dbReference type="RefSeq" id="WP_199262632.1">
    <property type="nucleotide sequence ID" value="NZ_CP054140.1"/>
</dbReference>
<dbReference type="Pfam" id="PF01207">
    <property type="entry name" value="Dus"/>
    <property type="match status" value="1"/>
</dbReference>
<comment type="function">
    <text evidence="7">Catalyzes the synthesis of 5,6-dihydrouridine (D), a modified base found in the D-loop of most tRNAs, via the reduction of the C5-C6 double bond in target uridines.</text>
</comment>
<keyword evidence="4 7" id="KW-0819">tRNA processing</keyword>
<feature type="binding site" evidence="9">
    <location>
        <position position="80"/>
    </location>
    <ligand>
        <name>FMN</name>
        <dbReference type="ChEBI" id="CHEBI:58210"/>
    </ligand>
</feature>